<accession>A0A3P7LS86</accession>
<dbReference type="InterPro" id="IPR027791">
    <property type="entry name" value="Galactosyl_T_C"/>
</dbReference>
<dbReference type="InterPro" id="IPR029044">
    <property type="entry name" value="Nucleotide-diphossugar_trans"/>
</dbReference>
<dbReference type="EMBL" id="UYRU01055014">
    <property type="protein sequence ID" value="VDN12888.1"/>
    <property type="molecule type" value="Genomic_DNA"/>
</dbReference>
<dbReference type="GO" id="GO:0005794">
    <property type="term" value="C:Golgi apparatus"/>
    <property type="evidence" value="ECO:0007669"/>
    <property type="project" value="TreeGrafter"/>
</dbReference>
<evidence type="ECO:0000313" key="5">
    <source>
        <dbReference type="Proteomes" id="UP000281553"/>
    </source>
</evidence>
<name>A0A3P7LS86_DIBLA</name>
<dbReference type="PANTHER" id="PTHR11675:SF131">
    <property type="entry name" value="POLYPEPTIDE N-ACETYLGALACTOSAMINYLTRANSFERASE 9-RELATED"/>
    <property type="match status" value="1"/>
</dbReference>
<evidence type="ECO:0000256" key="1">
    <source>
        <dbReference type="ARBA" id="ARBA00022679"/>
    </source>
</evidence>
<dbReference type="Proteomes" id="UP000281553">
    <property type="component" value="Unassembled WGS sequence"/>
</dbReference>
<evidence type="ECO:0000256" key="2">
    <source>
        <dbReference type="ARBA" id="ARBA00023157"/>
    </source>
</evidence>
<protein>
    <recommendedName>
        <fullName evidence="3">Galactosyltransferase C-terminal domain-containing protein</fullName>
    </recommendedName>
</protein>
<dbReference type="AlphaFoldDB" id="A0A3P7LS86"/>
<dbReference type="OrthoDB" id="5988548at2759"/>
<dbReference type="PANTHER" id="PTHR11675">
    <property type="entry name" value="N-ACETYLGALACTOSAMINYLTRANSFERASE"/>
    <property type="match status" value="1"/>
</dbReference>
<dbReference type="SUPFAM" id="SSF53448">
    <property type="entry name" value="Nucleotide-diphospho-sugar transferases"/>
    <property type="match status" value="1"/>
</dbReference>
<keyword evidence="5" id="KW-1185">Reference proteome</keyword>
<proteinExistence type="predicted"/>
<keyword evidence="1" id="KW-0808">Transferase</keyword>
<sequence>MAGGLFAIDRDFFEQLGWYDPGYEVWGAENLELSFKVRAF</sequence>
<keyword evidence="2" id="KW-1015">Disulfide bond</keyword>
<dbReference type="GO" id="GO:0004653">
    <property type="term" value="F:polypeptide N-acetylgalactosaminyltransferase activity"/>
    <property type="evidence" value="ECO:0007669"/>
    <property type="project" value="TreeGrafter"/>
</dbReference>
<dbReference type="GO" id="GO:0006493">
    <property type="term" value="P:protein O-linked glycosylation"/>
    <property type="evidence" value="ECO:0007669"/>
    <property type="project" value="TreeGrafter"/>
</dbReference>
<feature type="domain" description="Galactosyltransferase C-terminal" evidence="3">
    <location>
        <begin position="2"/>
        <end position="34"/>
    </location>
</feature>
<dbReference type="Pfam" id="PF02709">
    <property type="entry name" value="Glyco_transf_7C"/>
    <property type="match status" value="1"/>
</dbReference>
<gene>
    <name evidence="4" type="ORF">DILT_LOCUS8719</name>
</gene>
<evidence type="ECO:0000313" key="4">
    <source>
        <dbReference type="EMBL" id="VDN12888.1"/>
    </source>
</evidence>
<organism evidence="4 5">
    <name type="scientific">Dibothriocephalus latus</name>
    <name type="common">Fish tapeworm</name>
    <name type="synonym">Diphyllobothrium latum</name>
    <dbReference type="NCBI Taxonomy" id="60516"/>
    <lineage>
        <taxon>Eukaryota</taxon>
        <taxon>Metazoa</taxon>
        <taxon>Spiralia</taxon>
        <taxon>Lophotrochozoa</taxon>
        <taxon>Platyhelminthes</taxon>
        <taxon>Cestoda</taxon>
        <taxon>Eucestoda</taxon>
        <taxon>Diphyllobothriidea</taxon>
        <taxon>Diphyllobothriidae</taxon>
        <taxon>Dibothriocephalus</taxon>
    </lineage>
</organism>
<dbReference type="Gene3D" id="3.90.550.10">
    <property type="entry name" value="Spore Coat Polysaccharide Biosynthesis Protein SpsA, Chain A"/>
    <property type="match status" value="1"/>
</dbReference>
<evidence type="ECO:0000259" key="3">
    <source>
        <dbReference type="Pfam" id="PF02709"/>
    </source>
</evidence>
<reference evidence="4 5" key="1">
    <citation type="submission" date="2018-11" db="EMBL/GenBank/DDBJ databases">
        <authorList>
            <consortium name="Pathogen Informatics"/>
        </authorList>
    </citation>
    <scope>NUCLEOTIDE SEQUENCE [LARGE SCALE GENOMIC DNA]</scope>
</reference>